<dbReference type="Proteomes" id="UP000638313">
    <property type="component" value="Unassembled WGS sequence"/>
</dbReference>
<evidence type="ECO:0000256" key="1">
    <source>
        <dbReference type="SAM" id="MobiDB-lite"/>
    </source>
</evidence>
<dbReference type="EMBL" id="BNBD01000014">
    <property type="protein sequence ID" value="GHF64881.1"/>
    <property type="molecule type" value="Genomic_DNA"/>
</dbReference>
<dbReference type="AlphaFoldDB" id="A0A919B7A8"/>
<evidence type="ECO:0000313" key="2">
    <source>
        <dbReference type="EMBL" id="GHF64881.1"/>
    </source>
</evidence>
<organism evidence="2 3">
    <name type="scientific">Streptomyces mashuensis</name>
    <dbReference type="NCBI Taxonomy" id="33904"/>
    <lineage>
        <taxon>Bacteria</taxon>
        <taxon>Bacillati</taxon>
        <taxon>Actinomycetota</taxon>
        <taxon>Actinomycetes</taxon>
        <taxon>Kitasatosporales</taxon>
        <taxon>Streptomycetaceae</taxon>
        <taxon>Streptomyces</taxon>
    </lineage>
</organism>
<evidence type="ECO:0000313" key="3">
    <source>
        <dbReference type="Proteomes" id="UP000638313"/>
    </source>
</evidence>
<reference evidence="2" key="2">
    <citation type="submission" date="2020-09" db="EMBL/GenBank/DDBJ databases">
        <authorList>
            <person name="Sun Q."/>
            <person name="Ohkuma M."/>
        </authorList>
    </citation>
    <scope>NUCLEOTIDE SEQUENCE</scope>
    <source>
        <strain evidence="2">JCM 4059</strain>
    </source>
</reference>
<protein>
    <submittedName>
        <fullName evidence="2">Uncharacterized protein</fullName>
    </submittedName>
</protein>
<name>A0A919B7A8_9ACTN</name>
<reference evidence="2" key="1">
    <citation type="journal article" date="2014" name="Int. J. Syst. Evol. Microbiol.">
        <title>Complete genome sequence of Corynebacterium casei LMG S-19264T (=DSM 44701T), isolated from a smear-ripened cheese.</title>
        <authorList>
            <consortium name="US DOE Joint Genome Institute (JGI-PGF)"/>
            <person name="Walter F."/>
            <person name="Albersmeier A."/>
            <person name="Kalinowski J."/>
            <person name="Ruckert C."/>
        </authorList>
    </citation>
    <scope>NUCLEOTIDE SEQUENCE</scope>
    <source>
        <strain evidence="2">JCM 4059</strain>
    </source>
</reference>
<gene>
    <name evidence="2" type="ORF">GCM10010218_52920</name>
</gene>
<feature type="compositionally biased region" description="Basic and acidic residues" evidence="1">
    <location>
        <begin position="30"/>
        <end position="55"/>
    </location>
</feature>
<feature type="region of interest" description="Disordered" evidence="1">
    <location>
        <begin position="1"/>
        <end position="55"/>
    </location>
</feature>
<feature type="compositionally biased region" description="Basic and acidic residues" evidence="1">
    <location>
        <begin position="1"/>
        <end position="17"/>
    </location>
</feature>
<sequence>MERSSKHSPKKDDELKRAVRHQARTGRMTRSQEWRDPEALERDEDSPRKQRPPEE</sequence>
<comment type="caution">
    <text evidence="2">The sequence shown here is derived from an EMBL/GenBank/DDBJ whole genome shotgun (WGS) entry which is preliminary data.</text>
</comment>
<dbReference type="RefSeq" id="WP_190132232.1">
    <property type="nucleotide sequence ID" value="NZ_BNBD01000014.1"/>
</dbReference>
<proteinExistence type="predicted"/>
<keyword evidence="3" id="KW-1185">Reference proteome</keyword>
<accession>A0A919B7A8</accession>